<evidence type="ECO:0000256" key="2">
    <source>
        <dbReference type="ARBA" id="ARBA00004746"/>
    </source>
</evidence>
<comment type="subunit">
    <text evidence="4">Homodimer.</text>
</comment>
<comment type="cofactor">
    <cofactor evidence="1 12">
        <name>pyridoxal 5'-phosphate</name>
        <dbReference type="ChEBI" id="CHEBI:597326"/>
    </cofactor>
</comment>
<organism evidence="14 15">
    <name type="scientific">Acinetobacter dispersus</name>
    <dbReference type="NCBI Taxonomy" id="70348"/>
    <lineage>
        <taxon>Bacteria</taxon>
        <taxon>Pseudomonadati</taxon>
        <taxon>Pseudomonadota</taxon>
        <taxon>Gammaproteobacteria</taxon>
        <taxon>Moraxellales</taxon>
        <taxon>Moraxellaceae</taxon>
        <taxon>Acinetobacter</taxon>
    </lineage>
</organism>
<comment type="caution">
    <text evidence="14">The sequence shown here is derived from an EMBL/GenBank/DDBJ whole genome shotgun (WGS) entry which is preliminary data.</text>
</comment>
<evidence type="ECO:0000256" key="5">
    <source>
        <dbReference type="ARBA" id="ARBA00013187"/>
    </source>
</evidence>
<dbReference type="AlphaFoldDB" id="N9MTC0"/>
<dbReference type="SUPFAM" id="SSF53383">
    <property type="entry name" value="PLP-dependent transferases"/>
    <property type="match status" value="1"/>
</dbReference>
<evidence type="ECO:0000256" key="12">
    <source>
        <dbReference type="RuleBase" id="RU003693"/>
    </source>
</evidence>
<dbReference type="GO" id="GO:0030170">
    <property type="term" value="F:pyridoxal phosphate binding"/>
    <property type="evidence" value="ECO:0007669"/>
    <property type="project" value="InterPro"/>
</dbReference>
<sequence length="384" mass="43281">MSLLDHYAEQLEQLKQQGNFRQFTANEQSGRWITIQDRTMLNLASNDYLGLAADLSLREEFLDTLKIERALFSSSSSRLLTGNFEEYEQFENSLSKAFGRAALLFNSGYHMNIGILPALCDSKTVILADKLVHASMIDGIRLSTAQYVRYRHNDLQHLEQLLQKYHQDEQVERIIVVTESIFSMDGDETDLAALAQLKQRFAKTMLYVDEAHAIGVRGEQGLGCAEQYGVLDQIDFLVGTFGKAIASVGGYIICDSIIRDYLINKMRPLIFSTALPPISMAWSDFIFNKVLSMQQQRQHLAEISQYLQQAVIAKGFSSPSSSHIIPINLGESQAAIEKARYVQQQGFYAMPVRPPTVPQNSSRLRISLTSLVQKPELEQLVECL</sequence>
<dbReference type="EC" id="2.3.1.47" evidence="5"/>
<dbReference type="InterPro" id="IPR015424">
    <property type="entry name" value="PyrdxlP-dep_Trfase"/>
</dbReference>
<proteinExistence type="inferred from homology"/>
<dbReference type="Proteomes" id="UP000013261">
    <property type="component" value="Unassembled WGS sequence"/>
</dbReference>
<dbReference type="Pfam" id="PF00155">
    <property type="entry name" value="Aminotran_1_2"/>
    <property type="match status" value="1"/>
</dbReference>
<evidence type="ECO:0000313" key="15">
    <source>
        <dbReference type="Proteomes" id="UP000013261"/>
    </source>
</evidence>
<keyword evidence="6" id="KW-0808">Transferase</keyword>
<evidence type="ECO:0000256" key="8">
    <source>
        <dbReference type="ARBA" id="ARBA00022898"/>
    </source>
</evidence>
<evidence type="ECO:0000256" key="10">
    <source>
        <dbReference type="ARBA" id="ARBA00033381"/>
    </source>
</evidence>
<dbReference type="InterPro" id="IPR001917">
    <property type="entry name" value="Aminotrans_II_pyridoxalP_BS"/>
</dbReference>
<evidence type="ECO:0000256" key="4">
    <source>
        <dbReference type="ARBA" id="ARBA00011738"/>
    </source>
</evidence>
<gene>
    <name evidence="14" type="ORF">F904_03116</name>
</gene>
<evidence type="ECO:0000256" key="3">
    <source>
        <dbReference type="ARBA" id="ARBA00010008"/>
    </source>
</evidence>
<evidence type="ECO:0000256" key="9">
    <source>
        <dbReference type="ARBA" id="ARBA00032610"/>
    </source>
</evidence>
<evidence type="ECO:0000313" key="14">
    <source>
        <dbReference type="EMBL" id="ENW93169.1"/>
    </source>
</evidence>
<evidence type="ECO:0000256" key="1">
    <source>
        <dbReference type="ARBA" id="ARBA00001933"/>
    </source>
</evidence>
<dbReference type="InterPro" id="IPR050087">
    <property type="entry name" value="AON_synthase_class-II"/>
</dbReference>
<dbReference type="Gene3D" id="3.90.1150.10">
    <property type="entry name" value="Aspartate Aminotransferase, domain 1"/>
    <property type="match status" value="1"/>
</dbReference>
<comment type="similarity">
    <text evidence="3">Belongs to the class-II pyridoxal-phosphate-dependent aminotransferase family. BioF subfamily.</text>
</comment>
<dbReference type="PANTHER" id="PTHR13693:SF100">
    <property type="entry name" value="8-AMINO-7-OXONONANOATE SYNTHASE"/>
    <property type="match status" value="1"/>
</dbReference>
<comment type="catalytic activity">
    <reaction evidence="11">
        <text>6-carboxyhexanoyl-[ACP] + L-alanine + H(+) = (8S)-8-amino-7-oxononanoate + holo-[ACP] + CO2</text>
        <dbReference type="Rhea" id="RHEA:42288"/>
        <dbReference type="Rhea" id="RHEA-COMP:9685"/>
        <dbReference type="Rhea" id="RHEA-COMP:9955"/>
        <dbReference type="ChEBI" id="CHEBI:15378"/>
        <dbReference type="ChEBI" id="CHEBI:16526"/>
        <dbReference type="ChEBI" id="CHEBI:57972"/>
        <dbReference type="ChEBI" id="CHEBI:64479"/>
        <dbReference type="ChEBI" id="CHEBI:78846"/>
        <dbReference type="ChEBI" id="CHEBI:149468"/>
        <dbReference type="EC" id="2.3.1.47"/>
    </reaction>
</comment>
<dbReference type="PATRIC" id="fig|1217703.3.peg.3023"/>
<dbReference type="Gene3D" id="3.40.640.10">
    <property type="entry name" value="Type I PLP-dependent aspartate aminotransferase-like (Major domain)"/>
    <property type="match status" value="1"/>
</dbReference>
<reference evidence="14 15" key="1">
    <citation type="submission" date="2013-02" db="EMBL/GenBank/DDBJ databases">
        <title>The Genome Sequence of Acinetobacter sp. ANC 4105.</title>
        <authorList>
            <consortium name="The Broad Institute Genome Sequencing Platform"/>
            <consortium name="The Broad Institute Genome Sequencing Center for Infectious Disease"/>
            <person name="Cerqueira G."/>
            <person name="Feldgarden M."/>
            <person name="Courvalin P."/>
            <person name="Perichon B."/>
            <person name="Grillot-Courvalin C."/>
            <person name="Clermont D."/>
            <person name="Rocha E."/>
            <person name="Yoon E.-J."/>
            <person name="Nemec A."/>
            <person name="Walker B."/>
            <person name="Young S.K."/>
            <person name="Zeng Q."/>
            <person name="Gargeya S."/>
            <person name="Fitzgerald M."/>
            <person name="Haas B."/>
            <person name="Abouelleil A."/>
            <person name="Alvarado L."/>
            <person name="Arachchi H.M."/>
            <person name="Berlin A.M."/>
            <person name="Chapman S.B."/>
            <person name="Dewar J."/>
            <person name="Goldberg J."/>
            <person name="Griggs A."/>
            <person name="Gujja S."/>
            <person name="Hansen M."/>
            <person name="Howarth C."/>
            <person name="Imamovic A."/>
            <person name="Larimer J."/>
            <person name="McCowan C."/>
            <person name="Murphy C."/>
            <person name="Neiman D."/>
            <person name="Pearson M."/>
            <person name="Priest M."/>
            <person name="Roberts A."/>
            <person name="Saif S."/>
            <person name="Shea T."/>
            <person name="Sisk P."/>
            <person name="Sykes S."/>
            <person name="Wortman J."/>
            <person name="Nusbaum C."/>
            <person name="Birren B."/>
        </authorList>
    </citation>
    <scope>NUCLEOTIDE SEQUENCE [LARGE SCALE GENOMIC DNA]</scope>
    <source>
        <strain evidence="14 15">ANC 4105</strain>
    </source>
</reference>
<dbReference type="EMBL" id="APRL01000013">
    <property type="protein sequence ID" value="ENW93169.1"/>
    <property type="molecule type" value="Genomic_DNA"/>
</dbReference>
<protein>
    <recommendedName>
        <fullName evidence="5">8-amino-7-oxononanoate synthase</fullName>
        <ecNumber evidence="5">2.3.1.47</ecNumber>
    </recommendedName>
    <alternativeName>
        <fullName evidence="9">7-keto-8-amino-pelargonic acid synthase</fullName>
    </alternativeName>
    <alternativeName>
        <fullName evidence="10">8-amino-7-ketopelargonate synthase</fullName>
    </alternativeName>
</protein>
<name>N9MTC0_9GAMM</name>
<dbReference type="GO" id="GO:0008710">
    <property type="term" value="F:8-amino-7-oxononanoate synthase activity"/>
    <property type="evidence" value="ECO:0007669"/>
    <property type="project" value="UniProtKB-EC"/>
</dbReference>
<dbReference type="HOGENOM" id="CLU_015846_11_2_6"/>
<dbReference type="RefSeq" id="WP_005191096.1">
    <property type="nucleotide sequence ID" value="NZ_KB850050.1"/>
</dbReference>
<feature type="domain" description="Aminotransferase class I/classII large" evidence="13">
    <location>
        <begin position="39"/>
        <end position="382"/>
    </location>
</feature>
<evidence type="ECO:0000256" key="7">
    <source>
        <dbReference type="ARBA" id="ARBA00022756"/>
    </source>
</evidence>
<keyword evidence="15" id="KW-1185">Reference proteome</keyword>
<evidence type="ECO:0000256" key="11">
    <source>
        <dbReference type="ARBA" id="ARBA00047715"/>
    </source>
</evidence>
<keyword evidence="8 12" id="KW-0663">Pyridoxal phosphate</keyword>
<dbReference type="PANTHER" id="PTHR13693">
    <property type="entry name" value="CLASS II AMINOTRANSFERASE/8-AMINO-7-OXONONANOATE SYNTHASE"/>
    <property type="match status" value="1"/>
</dbReference>
<evidence type="ECO:0000256" key="6">
    <source>
        <dbReference type="ARBA" id="ARBA00022679"/>
    </source>
</evidence>
<dbReference type="InterPro" id="IPR015422">
    <property type="entry name" value="PyrdxlP-dep_Trfase_small"/>
</dbReference>
<accession>N9MTC0</accession>
<dbReference type="eggNOG" id="COG0156">
    <property type="taxonomic scope" value="Bacteria"/>
</dbReference>
<dbReference type="InterPro" id="IPR004839">
    <property type="entry name" value="Aminotransferase_I/II_large"/>
</dbReference>
<dbReference type="GO" id="GO:0009102">
    <property type="term" value="P:biotin biosynthetic process"/>
    <property type="evidence" value="ECO:0007669"/>
    <property type="project" value="UniProtKB-KW"/>
</dbReference>
<dbReference type="OrthoDB" id="9807157at2"/>
<keyword evidence="7" id="KW-0093">Biotin biosynthesis</keyword>
<dbReference type="InterPro" id="IPR015421">
    <property type="entry name" value="PyrdxlP-dep_Trfase_major"/>
</dbReference>
<comment type="pathway">
    <text evidence="2">Cofactor biosynthesis; biotin biosynthesis.</text>
</comment>
<evidence type="ECO:0000259" key="13">
    <source>
        <dbReference type="Pfam" id="PF00155"/>
    </source>
</evidence>
<dbReference type="PROSITE" id="PS00599">
    <property type="entry name" value="AA_TRANSFER_CLASS_2"/>
    <property type="match status" value="1"/>
</dbReference>